<comment type="caution">
    <text evidence="3">The sequence shown here is derived from an EMBL/GenBank/DDBJ whole genome shotgun (WGS) entry which is preliminary data.</text>
</comment>
<keyword evidence="2" id="KW-1133">Transmembrane helix</keyword>
<evidence type="ECO:0000256" key="1">
    <source>
        <dbReference type="SAM" id="MobiDB-lite"/>
    </source>
</evidence>
<keyword evidence="4" id="KW-1185">Reference proteome</keyword>
<feature type="compositionally biased region" description="Basic and acidic residues" evidence="1">
    <location>
        <begin position="1"/>
        <end position="24"/>
    </location>
</feature>
<keyword evidence="2" id="KW-0812">Transmembrane</keyword>
<dbReference type="EMBL" id="JBHUNP010000001">
    <property type="protein sequence ID" value="MFD2648936.1"/>
    <property type="molecule type" value="Genomic_DNA"/>
</dbReference>
<protein>
    <submittedName>
        <fullName evidence="3">Uncharacterized protein</fullName>
    </submittedName>
</protein>
<proteinExistence type="predicted"/>
<evidence type="ECO:0000256" key="2">
    <source>
        <dbReference type="SAM" id="Phobius"/>
    </source>
</evidence>
<sequence>MAHEEPETRSETDKVLSDRARGPAERAALGKSPTGSMIRVVALVVLFIVAAGTVFYFLNS</sequence>
<dbReference type="RefSeq" id="WP_386834304.1">
    <property type="nucleotide sequence ID" value="NZ_JBHUNP010000001.1"/>
</dbReference>
<gene>
    <name evidence="3" type="ORF">ACFSX5_14195</name>
</gene>
<reference evidence="4" key="1">
    <citation type="journal article" date="2019" name="Int. J. Syst. Evol. Microbiol.">
        <title>The Global Catalogue of Microorganisms (GCM) 10K type strain sequencing project: providing services to taxonomists for standard genome sequencing and annotation.</title>
        <authorList>
            <consortium name="The Broad Institute Genomics Platform"/>
            <consortium name="The Broad Institute Genome Sequencing Center for Infectious Disease"/>
            <person name="Wu L."/>
            <person name="Ma J."/>
        </authorList>
    </citation>
    <scope>NUCLEOTIDE SEQUENCE [LARGE SCALE GENOMIC DNA]</scope>
    <source>
        <strain evidence="4">CCM 7427</strain>
    </source>
</reference>
<feature type="region of interest" description="Disordered" evidence="1">
    <location>
        <begin position="1"/>
        <end position="32"/>
    </location>
</feature>
<evidence type="ECO:0000313" key="4">
    <source>
        <dbReference type="Proteomes" id="UP001597521"/>
    </source>
</evidence>
<keyword evidence="2" id="KW-0472">Membrane</keyword>
<name>A0ABW5QN68_9HYPH</name>
<accession>A0ABW5QN68</accession>
<dbReference type="Proteomes" id="UP001597521">
    <property type="component" value="Unassembled WGS sequence"/>
</dbReference>
<evidence type="ECO:0000313" key="3">
    <source>
        <dbReference type="EMBL" id="MFD2648936.1"/>
    </source>
</evidence>
<organism evidence="3 4">
    <name type="scientific">Devosia albogilva</name>
    <dbReference type="NCBI Taxonomy" id="429726"/>
    <lineage>
        <taxon>Bacteria</taxon>
        <taxon>Pseudomonadati</taxon>
        <taxon>Pseudomonadota</taxon>
        <taxon>Alphaproteobacteria</taxon>
        <taxon>Hyphomicrobiales</taxon>
        <taxon>Devosiaceae</taxon>
        <taxon>Devosia</taxon>
    </lineage>
</organism>
<feature type="transmembrane region" description="Helical" evidence="2">
    <location>
        <begin position="37"/>
        <end position="58"/>
    </location>
</feature>